<dbReference type="GO" id="GO:0071555">
    <property type="term" value="P:cell wall organization"/>
    <property type="evidence" value="ECO:0007669"/>
    <property type="project" value="UniProtKB-UniRule"/>
</dbReference>
<keyword evidence="9" id="KW-1185">Reference proteome</keyword>
<dbReference type="EMBL" id="JAAKZV010000150">
    <property type="protein sequence ID" value="NGN67576.1"/>
    <property type="molecule type" value="Genomic_DNA"/>
</dbReference>
<keyword evidence="2" id="KW-0808">Transferase</keyword>
<evidence type="ECO:0000256" key="3">
    <source>
        <dbReference type="ARBA" id="ARBA00022960"/>
    </source>
</evidence>
<dbReference type="GO" id="GO:0005576">
    <property type="term" value="C:extracellular region"/>
    <property type="evidence" value="ECO:0007669"/>
    <property type="project" value="TreeGrafter"/>
</dbReference>
<dbReference type="AlphaFoldDB" id="A0A6G4U787"/>
<evidence type="ECO:0000256" key="6">
    <source>
        <dbReference type="PROSITE-ProRule" id="PRU01373"/>
    </source>
</evidence>
<organism evidence="8 9">
    <name type="scientific">Streptomyces coryli</name>
    <dbReference type="NCBI Taxonomy" id="1128680"/>
    <lineage>
        <taxon>Bacteria</taxon>
        <taxon>Bacillati</taxon>
        <taxon>Actinomycetota</taxon>
        <taxon>Actinomycetes</taxon>
        <taxon>Kitasatosporales</taxon>
        <taxon>Streptomycetaceae</taxon>
        <taxon>Streptomyces</taxon>
    </lineage>
</organism>
<dbReference type="GO" id="GO:0071972">
    <property type="term" value="F:peptidoglycan L,D-transpeptidase activity"/>
    <property type="evidence" value="ECO:0007669"/>
    <property type="project" value="TreeGrafter"/>
</dbReference>
<evidence type="ECO:0000256" key="5">
    <source>
        <dbReference type="ARBA" id="ARBA00023316"/>
    </source>
</evidence>
<reference evidence="8 9" key="1">
    <citation type="submission" date="2020-02" db="EMBL/GenBank/DDBJ databases">
        <title>Whole-genome analyses of novel actinobacteria.</title>
        <authorList>
            <person name="Sahin N."/>
        </authorList>
    </citation>
    <scope>NUCLEOTIDE SEQUENCE [LARGE SCALE GENOMIC DNA]</scope>
    <source>
        <strain evidence="8 9">A7024</strain>
    </source>
</reference>
<dbReference type="PROSITE" id="PS52029">
    <property type="entry name" value="LD_TPASE"/>
    <property type="match status" value="1"/>
</dbReference>
<feature type="active site" description="Proton donor/acceptor" evidence="6">
    <location>
        <position position="202"/>
    </location>
</feature>
<dbReference type="Gene3D" id="2.40.440.10">
    <property type="entry name" value="L,D-transpeptidase catalytic domain-like"/>
    <property type="match status" value="1"/>
</dbReference>
<proteinExistence type="predicted"/>
<dbReference type="SUPFAM" id="SSF141523">
    <property type="entry name" value="L,D-transpeptidase catalytic domain-like"/>
    <property type="match status" value="1"/>
</dbReference>
<evidence type="ECO:0000313" key="8">
    <source>
        <dbReference type="EMBL" id="NGN67576.1"/>
    </source>
</evidence>
<keyword evidence="4 6" id="KW-0573">Peptidoglycan synthesis</keyword>
<dbReference type="UniPathway" id="UPA00219"/>
<dbReference type="GO" id="GO:0016740">
    <property type="term" value="F:transferase activity"/>
    <property type="evidence" value="ECO:0007669"/>
    <property type="project" value="UniProtKB-KW"/>
</dbReference>
<dbReference type="InterPro" id="IPR038063">
    <property type="entry name" value="Transpep_catalytic_dom"/>
</dbReference>
<evidence type="ECO:0000259" key="7">
    <source>
        <dbReference type="PROSITE" id="PS52029"/>
    </source>
</evidence>
<dbReference type="PANTHER" id="PTHR30582">
    <property type="entry name" value="L,D-TRANSPEPTIDASE"/>
    <property type="match status" value="1"/>
</dbReference>
<feature type="domain" description="L,D-TPase catalytic" evidence="7">
    <location>
        <begin position="129"/>
        <end position="241"/>
    </location>
</feature>
<gene>
    <name evidence="8" type="ORF">G5C51_27195</name>
</gene>
<dbReference type="Proteomes" id="UP000481583">
    <property type="component" value="Unassembled WGS sequence"/>
</dbReference>
<sequence>MPPANDTSTGLPRTLSPLTKATITALSLLTLTGAATTQAAAAQQPRPSAQPACATDRTGPYQEELERYLGQWVDGVQTSLDCRAIQKFQLREGVQPANGYAGKSTYQMTVVAKARANPGVGTLCPVRRGRVACVDQKRQLMWVQKGKRVLVPPMPVRTGAKKLETRNGWHRVYYKKRKEYSRLYKNAPMPYSMYFSRGQAIHGTPNDIFRGRGSAGCVNLRIKDAKVMWRTLKIKDRVYIFGRKPAVKKHDL</sequence>
<protein>
    <submittedName>
        <fullName evidence="8">L,D-transpeptidase</fullName>
    </submittedName>
</protein>
<evidence type="ECO:0000313" key="9">
    <source>
        <dbReference type="Proteomes" id="UP000481583"/>
    </source>
</evidence>
<dbReference type="PANTHER" id="PTHR30582:SF33">
    <property type="entry name" value="EXPORTED PROTEIN"/>
    <property type="match status" value="1"/>
</dbReference>
<dbReference type="Pfam" id="PF03734">
    <property type="entry name" value="YkuD"/>
    <property type="match status" value="1"/>
</dbReference>
<evidence type="ECO:0000256" key="2">
    <source>
        <dbReference type="ARBA" id="ARBA00022679"/>
    </source>
</evidence>
<dbReference type="InterPro" id="IPR005490">
    <property type="entry name" value="LD_TPept_cat_dom"/>
</dbReference>
<dbReference type="GO" id="GO:0018104">
    <property type="term" value="P:peptidoglycan-protein cross-linking"/>
    <property type="evidence" value="ECO:0007669"/>
    <property type="project" value="TreeGrafter"/>
</dbReference>
<keyword evidence="5 6" id="KW-0961">Cell wall biogenesis/degradation</keyword>
<feature type="active site" description="Nucleophile" evidence="6">
    <location>
        <position position="217"/>
    </location>
</feature>
<keyword evidence="3 6" id="KW-0133">Cell shape</keyword>
<accession>A0A6G4U787</accession>
<evidence type="ECO:0000256" key="4">
    <source>
        <dbReference type="ARBA" id="ARBA00022984"/>
    </source>
</evidence>
<dbReference type="RefSeq" id="WP_165240868.1">
    <property type="nucleotide sequence ID" value="NZ_JAAKZV010000150.1"/>
</dbReference>
<dbReference type="InterPro" id="IPR050979">
    <property type="entry name" value="LD-transpeptidase"/>
</dbReference>
<comment type="pathway">
    <text evidence="1 6">Cell wall biogenesis; peptidoglycan biosynthesis.</text>
</comment>
<name>A0A6G4U787_9ACTN</name>
<dbReference type="GO" id="GO:0008360">
    <property type="term" value="P:regulation of cell shape"/>
    <property type="evidence" value="ECO:0007669"/>
    <property type="project" value="UniProtKB-UniRule"/>
</dbReference>
<evidence type="ECO:0000256" key="1">
    <source>
        <dbReference type="ARBA" id="ARBA00004752"/>
    </source>
</evidence>
<dbReference type="CDD" id="cd16913">
    <property type="entry name" value="YkuD_like"/>
    <property type="match status" value="1"/>
</dbReference>
<comment type="caution">
    <text evidence="8">The sequence shown here is derived from an EMBL/GenBank/DDBJ whole genome shotgun (WGS) entry which is preliminary data.</text>
</comment>